<evidence type="ECO:0000259" key="2">
    <source>
        <dbReference type="Pfam" id="PF00561"/>
    </source>
</evidence>
<evidence type="ECO:0000256" key="1">
    <source>
        <dbReference type="ARBA" id="ARBA00022679"/>
    </source>
</evidence>
<reference evidence="3 4" key="1">
    <citation type="submission" date="2023-09" db="EMBL/GenBank/DDBJ databases">
        <title>Novel taxa isolated from Blanes Bay.</title>
        <authorList>
            <person name="Rey-Velasco X."/>
            <person name="Lucena T."/>
        </authorList>
    </citation>
    <scope>NUCLEOTIDE SEQUENCE [LARGE SCALE GENOMIC DNA]</scope>
    <source>
        <strain evidence="3 4">S356</strain>
    </source>
</reference>
<dbReference type="PANTHER" id="PTHR32268:SF11">
    <property type="entry name" value="HOMOSERINE O-ACETYLTRANSFERASE"/>
    <property type="match status" value="1"/>
</dbReference>
<keyword evidence="4" id="KW-1185">Reference proteome</keyword>
<comment type="caution">
    <text evidence="3">The sequence shown here is derived from an EMBL/GenBank/DDBJ whole genome shotgun (WGS) entry which is preliminary data.</text>
</comment>
<sequence>MLTSELKYIPFKSYTTESGFELQNFQLSYQLFGPALKTAPVVLVNHALSGNSNVTGNDGWWKDLIGPNKPIDTNTYTVLAFNIPGNGYDGWLIDEYHQFLAKDMAKLFIAGLDTLEVSKLYGIIGGSLGGGIAWEMLGLRPEISDHMIPIASDWKSTDWLIANCVIQEQFLLNSSNPVHDARVHAMLCYRTPTSFKQRFQRSMNEELSVFNVESWLQHHGKKLQERFQQKAYLMMNHLLKHIDVASKGSAKQILKKIKAHVHMVAIDTDLFFTAEENRDLYTALKRDLQISYHEIKSIHGHDAFLIEYKQLKDIVGPIFK</sequence>
<keyword evidence="1" id="KW-0808">Transferase</keyword>
<dbReference type="Pfam" id="PF00561">
    <property type="entry name" value="Abhydrolase_1"/>
    <property type="match status" value="1"/>
</dbReference>
<feature type="domain" description="AB hydrolase-1" evidence="2">
    <location>
        <begin position="40"/>
        <end position="152"/>
    </location>
</feature>
<keyword evidence="3" id="KW-0378">Hydrolase</keyword>
<protein>
    <submittedName>
        <fullName evidence="3">Alpha/beta fold hydrolase</fullName>
    </submittedName>
</protein>
<dbReference type="InterPro" id="IPR008220">
    <property type="entry name" value="HAT_MetX-like"/>
</dbReference>
<proteinExistence type="predicted"/>
<dbReference type="GO" id="GO:0016787">
    <property type="term" value="F:hydrolase activity"/>
    <property type="evidence" value="ECO:0007669"/>
    <property type="project" value="UniProtKB-KW"/>
</dbReference>
<dbReference type="Gene3D" id="3.40.50.1820">
    <property type="entry name" value="alpha/beta hydrolase"/>
    <property type="match status" value="1"/>
</dbReference>
<dbReference type="SUPFAM" id="SSF53474">
    <property type="entry name" value="alpha/beta-Hydrolases"/>
    <property type="match status" value="1"/>
</dbReference>
<evidence type="ECO:0000313" key="4">
    <source>
        <dbReference type="Proteomes" id="UP001257277"/>
    </source>
</evidence>
<evidence type="ECO:0000313" key="3">
    <source>
        <dbReference type="EMBL" id="MDT7832447.1"/>
    </source>
</evidence>
<dbReference type="PIRSF" id="PIRSF000443">
    <property type="entry name" value="Homoser_Ac_trans"/>
    <property type="match status" value="1"/>
</dbReference>
<dbReference type="RefSeq" id="WP_349241707.1">
    <property type="nucleotide sequence ID" value="NZ_JAVTTO010000003.1"/>
</dbReference>
<dbReference type="EMBL" id="JAVTTO010000003">
    <property type="protein sequence ID" value="MDT7832447.1"/>
    <property type="molecule type" value="Genomic_DNA"/>
</dbReference>
<dbReference type="Proteomes" id="UP001257277">
    <property type="component" value="Unassembled WGS sequence"/>
</dbReference>
<accession>A0ABU3LFF9</accession>
<dbReference type="InterPro" id="IPR029058">
    <property type="entry name" value="AB_hydrolase_fold"/>
</dbReference>
<gene>
    <name evidence="3" type="ORF">RQM59_08655</name>
</gene>
<name>A0ABU3LFF9_9FLAO</name>
<dbReference type="PANTHER" id="PTHR32268">
    <property type="entry name" value="HOMOSERINE O-ACETYLTRANSFERASE"/>
    <property type="match status" value="1"/>
</dbReference>
<organism evidence="3 4">
    <name type="scientific">Asprobacillus argus</name>
    <dbReference type="NCBI Taxonomy" id="3076534"/>
    <lineage>
        <taxon>Bacteria</taxon>
        <taxon>Pseudomonadati</taxon>
        <taxon>Bacteroidota</taxon>
        <taxon>Flavobacteriia</taxon>
        <taxon>Flavobacteriales</taxon>
        <taxon>Flavobacteriaceae</taxon>
        <taxon>Asprobacillus</taxon>
    </lineage>
</organism>
<dbReference type="InterPro" id="IPR000073">
    <property type="entry name" value="AB_hydrolase_1"/>
</dbReference>